<comment type="caution">
    <text evidence="1">The sequence shown here is derived from an EMBL/GenBank/DDBJ whole genome shotgun (WGS) entry which is preliminary data.</text>
</comment>
<organism evidence="1 2">
    <name type="scientific">Vibrio crassostreae</name>
    <dbReference type="NCBI Taxonomy" id="246167"/>
    <lineage>
        <taxon>Bacteria</taxon>
        <taxon>Pseudomonadati</taxon>
        <taxon>Pseudomonadota</taxon>
        <taxon>Gammaproteobacteria</taxon>
        <taxon>Vibrionales</taxon>
        <taxon>Vibrionaceae</taxon>
        <taxon>Vibrio</taxon>
    </lineage>
</organism>
<reference evidence="1 2" key="1">
    <citation type="submission" date="2014-06" db="EMBL/GenBank/DDBJ databases">
        <authorList>
            <person name="Le Roux F."/>
        </authorList>
    </citation>
    <scope>NUCLEOTIDE SEQUENCE [LARGE SCALE GENOMIC DNA]</scope>
    <source>
        <strain evidence="1 2">J5-4</strain>
    </source>
</reference>
<dbReference type="Proteomes" id="UP000049077">
    <property type="component" value="Unassembled WGS sequence"/>
</dbReference>
<proteinExistence type="predicted"/>
<keyword evidence="2" id="KW-1185">Reference proteome</keyword>
<evidence type="ECO:0000313" key="2">
    <source>
        <dbReference type="Proteomes" id="UP000049077"/>
    </source>
</evidence>
<protein>
    <submittedName>
        <fullName evidence="1">Uncharacterized protein</fullName>
    </submittedName>
</protein>
<accession>A0ABP1WRU7</accession>
<evidence type="ECO:0000313" key="1">
    <source>
        <dbReference type="EMBL" id="CDT20892.1"/>
    </source>
</evidence>
<dbReference type="EMBL" id="CCJX01000074">
    <property type="protein sequence ID" value="CDT20892.1"/>
    <property type="molecule type" value="Genomic_DNA"/>
</dbReference>
<name>A0ABP1WRU7_9VIBR</name>
<sequence>MGEGELMETPMHSINIDFTHSSQAKLLHRVIESQLNPSIDSDEDSYLAVVLGQLEEAIELLESLEV</sequence>
<gene>
    <name evidence="1" type="ORF">VCR4J5_1650003</name>
</gene>